<evidence type="ECO:0000259" key="1">
    <source>
        <dbReference type="PROSITE" id="PS50011"/>
    </source>
</evidence>
<dbReference type="RefSeq" id="WP_151619884.1">
    <property type="nucleotide sequence ID" value="NZ_WBXO01000005.1"/>
</dbReference>
<accession>A0A6I0EWS4</accession>
<keyword evidence="2" id="KW-0808">Transferase</keyword>
<name>A0A6I0EWS4_9FIRM</name>
<feature type="domain" description="Protein kinase" evidence="1">
    <location>
        <begin position="24"/>
        <end position="321"/>
    </location>
</feature>
<evidence type="ECO:0000313" key="3">
    <source>
        <dbReference type="Proteomes" id="UP000468766"/>
    </source>
</evidence>
<proteinExistence type="predicted"/>
<dbReference type="GO" id="GO:0004674">
    <property type="term" value="F:protein serine/threonine kinase activity"/>
    <property type="evidence" value="ECO:0007669"/>
    <property type="project" value="UniProtKB-KW"/>
</dbReference>
<sequence length="472" mass="53951">MAKARKKSKKNLLEATLADGSTILYEPEILGEGSEGIVHFTEDKKKVVKFYKDSNDSKDPERRRRIENIVYKYNPTRNPESGDYWKSLYCWPTAVVVAPRLGVLVPTYPAHFFTKDGREKKLSWFISPRTRNLISKAERGDWLGHLKIAIMMARATRRLHSAGLAHSDLSYNNFLADPVIGTVTMIDLDSLVVPDVYPPNVAGTPGLIAPEVIMGKGAPSIRTDLHALAVLVYQTLLFRHPLRGPKINSTLSAEEDEQLSMGAKALFIEDPHDQSNRPQGTFTSFERLGPYLSELVTKSFIKYLHMPDNRPTAADWEQALIRTTDLIHPCSNDRCELKWFVYGTSCPGCGQKMAHHPVPLLQFYKEQNGKPGHFINERRQLVVWSGLYLYKWHVFDHIRAGENADKTPQGYFRYHEGQWYFFNLEMDAQLIEKGIQKTIPKNQSIPLQQGQQIRLSTERRGRIVYVQMIKEP</sequence>
<dbReference type="EMBL" id="WBXO01000005">
    <property type="protein sequence ID" value="KAB2952607.1"/>
    <property type="molecule type" value="Genomic_DNA"/>
</dbReference>
<dbReference type="Pfam" id="PF00069">
    <property type="entry name" value="Pkinase"/>
    <property type="match status" value="1"/>
</dbReference>
<keyword evidence="3" id="KW-1185">Reference proteome</keyword>
<keyword evidence="2" id="KW-0723">Serine/threonine-protein kinase</keyword>
<dbReference type="AlphaFoldDB" id="A0A6I0EWS4"/>
<keyword evidence="2" id="KW-0418">Kinase</keyword>
<dbReference type="InterPro" id="IPR000719">
    <property type="entry name" value="Prot_kinase_dom"/>
</dbReference>
<protein>
    <submittedName>
        <fullName evidence="2">Serine/threonine protein kinase</fullName>
    </submittedName>
</protein>
<dbReference type="Gene3D" id="1.10.510.10">
    <property type="entry name" value="Transferase(Phosphotransferase) domain 1"/>
    <property type="match status" value="1"/>
</dbReference>
<gene>
    <name evidence="2" type="ORF">F9B85_08055</name>
</gene>
<dbReference type="InterPro" id="IPR011009">
    <property type="entry name" value="Kinase-like_dom_sf"/>
</dbReference>
<reference evidence="2 3" key="1">
    <citation type="submission" date="2019-10" db="EMBL/GenBank/DDBJ databases">
        <title>Whole-genome sequence of the extremophile Heliorestis acidaminivorans DSM 24790.</title>
        <authorList>
            <person name="Kyndt J.A."/>
            <person name="Meyer T.E."/>
        </authorList>
    </citation>
    <scope>NUCLEOTIDE SEQUENCE [LARGE SCALE GENOMIC DNA]</scope>
    <source>
        <strain evidence="2 3">DSM 24790</strain>
    </source>
</reference>
<dbReference type="GO" id="GO:0005524">
    <property type="term" value="F:ATP binding"/>
    <property type="evidence" value="ECO:0007669"/>
    <property type="project" value="InterPro"/>
</dbReference>
<comment type="caution">
    <text evidence="2">The sequence shown here is derived from an EMBL/GenBank/DDBJ whole genome shotgun (WGS) entry which is preliminary data.</text>
</comment>
<dbReference type="OrthoDB" id="583109at2"/>
<evidence type="ECO:0000313" key="2">
    <source>
        <dbReference type="EMBL" id="KAB2952607.1"/>
    </source>
</evidence>
<dbReference type="PROSITE" id="PS50011">
    <property type="entry name" value="PROTEIN_KINASE_DOM"/>
    <property type="match status" value="1"/>
</dbReference>
<dbReference type="SUPFAM" id="SSF56112">
    <property type="entry name" value="Protein kinase-like (PK-like)"/>
    <property type="match status" value="1"/>
</dbReference>
<organism evidence="2 3">
    <name type="scientific">Heliorestis acidaminivorans</name>
    <dbReference type="NCBI Taxonomy" id="553427"/>
    <lineage>
        <taxon>Bacteria</taxon>
        <taxon>Bacillati</taxon>
        <taxon>Bacillota</taxon>
        <taxon>Clostridia</taxon>
        <taxon>Eubacteriales</taxon>
        <taxon>Heliobacteriaceae</taxon>
        <taxon>Heliorestis</taxon>
    </lineage>
</organism>
<dbReference type="Proteomes" id="UP000468766">
    <property type="component" value="Unassembled WGS sequence"/>
</dbReference>
<dbReference type="SMART" id="SM00220">
    <property type="entry name" value="S_TKc"/>
    <property type="match status" value="1"/>
</dbReference>